<dbReference type="Proteomes" id="UP001364472">
    <property type="component" value="Unassembled WGS sequence"/>
</dbReference>
<reference evidence="1 2" key="1">
    <citation type="journal article" date="2016" name="Antonie Van Leeuwenhoek">
        <title>Denitratimonas tolerans gen. nov., sp. nov., a denitrifying bacterium isolated from a bioreactor for tannery wastewater treatment.</title>
        <authorList>
            <person name="Han S.I."/>
            <person name="Kim J.O."/>
            <person name="Lee Y.R."/>
            <person name="Ekpeghere K.I."/>
            <person name="Koh S.C."/>
            <person name="Whang K.S."/>
        </authorList>
    </citation>
    <scope>NUCLEOTIDE SEQUENCE [LARGE SCALE GENOMIC DNA]</scope>
    <source>
        <strain evidence="1 2">KACC 17565</strain>
    </source>
</reference>
<name>A0AAW9R6A2_9GAMM</name>
<dbReference type="RefSeq" id="WP_337335504.1">
    <property type="nucleotide sequence ID" value="NZ_JBBDHC010000011.1"/>
</dbReference>
<gene>
    <name evidence="1" type="ORF">WB794_08905</name>
</gene>
<sequence>MNHQHTMDCLDQLYQLLTSMQGQINLLVDVLHSCPRHELSISSDNLLNALVVLSQQLEAAQGIASGELLETLWLNAGRMKR</sequence>
<evidence type="ECO:0000313" key="2">
    <source>
        <dbReference type="Proteomes" id="UP001364472"/>
    </source>
</evidence>
<proteinExistence type="predicted"/>
<evidence type="ECO:0000313" key="1">
    <source>
        <dbReference type="EMBL" id="MEJ1249787.1"/>
    </source>
</evidence>
<protein>
    <submittedName>
        <fullName evidence="1">Uncharacterized protein</fullName>
    </submittedName>
</protein>
<organism evidence="1 2">
    <name type="scientific">Denitratimonas tolerans</name>
    <dbReference type="NCBI Taxonomy" id="1338420"/>
    <lineage>
        <taxon>Bacteria</taxon>
        <taxon>Pseudomonadati</taxon>
        <taxon>Pseudomonadota</taxon>
        <taxon>Gammaproteobacteria</taxon>
        <taxon>Lysobacterales</taxon>
        <taxon>Lysobacteraceae</taxon>
        <taxon>Denitratimonas</taxon>
    </lineage>
</organism>
<keyword evidence="2" id="KW-1185">Reference proteome</keyword>
<accession>A0AAW9R6A2</accession>
<dbReference type="AlphaFoldDB" id="A0AAW9R6A2"/>
<comment type="caution">
    <text evidence="1">The sequence shown here is derived from an EMBL/GenBank/DDBJ whole genome shotgun (WGS) entry which is preliminary data.</text>
</comment>
<dbReference type="EMBL" id="JBBDHC010000011">
    <property type="protein sequence ID" value="MEJ1249787.1"/>
    <property type="molecule type" value="Genomic_DNA"/>
</dbReference>